<reference evidence="1 2" key="1">
    <citation type="submission" date="2014-08" db="EMBL/GenBank/DDBJ databases">
        <authorList>
            <person name="Chen Y.-H."/>
        </authorList>
    </citation>
    <scope>NUCLEOTIDE SEQUENCE [LARGE SCALE GENOMIC DNA]</scope>
</reference>
<dbReference type="Proteomes" id="UP000039660">
    <property type="component" value="Unassembled WGS sequence"/>
</dbReference>
<dbReference type="RefSeq" id="WP_172729815.1">
    <property type="nucleotide sequence ID" value="NZ_CCRK01000002.1"/>
</dbReference>
<gene>
    <name evidence="1" type="ORF">NGAL_HAMBI1189_11170</name>
</gene>
<sequence>MRNSELSEGLYGTAPKASGRHSLWKKSFTGVRIPRFKEADMTYHNPFPARAMTMGDISLLRHAVIVAAEKSERSADSVAPIVYDLYCRGLKDPEKLAEAAGLLATSRSFN</sequence>
<accession>A0A0T7GEX1</accession>
<name>A0A0T7GEX1_NEOGA</name>
<proteinExistence type="predicted"/>
<dbReference type="EMBL" id="CCRK01000002">
    <property type="protein sequence ID" value="CDZ45861.1"/>
    <property type="molecule type" value="Genomic_DNA"/>
</dbReference>
<organism evidence="1 2">
    <name type="scientific">Neorhizobium galegae bv. officinalis</name>
    <dbReference type="NCBI Taxonomy" id="323656"/>
    <lineage>
        <taxon>Bacteria</taxon>
        <taxon>Pseudomonadati</taxon>
        <taxon>Pseudomonadota</taxon>
        <taxon>Alphaproteobacteria</taxon>
        <taxon>Hyphomicrobiales</taxon>
        <taxon>Rhizobiaceae</taxon>
        <taxon>Rhizobium/Agrobacterium group</taxon>
        <taxon>Neorhizobium</taxon>
    </lineage>
</organism>
<evidence type="ECO:0000313" key="1">
    <source>
        <dbReference type="EMBL" id="CDZ45861.1"/>
    </source>
</evidence>
<evidence type="ECO:0000313" key="2">
    <source>
        <dbReference type="Proteomes" id="UP000039660"/>
    </source>
</evidence>
<protein>
    <submittedName>
        <fullName evidence="1">Uncharacterized protein</fullName>
    </submittedName>
</protein>
<dbReference type="AlphaFoldDB" id="A0A0T7GEX1"/>